<dbReference type="InterPro" id="IPR044718">
    <property type="entry name" value="HOS1"/>
</dbReference>
<dbReference type="InterPro" id="IPR012438">
    <property type="entry name" value="DUF1639"/>
</dbReference>
<name>A0ABD2Y1K0_9GENT</name>
<evidence type="ECO:0000313" key="2">
    <source>
        <dbReference type="EMBL" id="KAL3499645.1"/>
    </source>
</evidence>
<dbReference type="Proteomes" id="UP001630127">
    <property type="component" value="Unassembled WGS sequence"/>
</dbReference>
<dbReference type="Pfam" id="PF07797">
    <property type="entry name" value="DUF1639"/>
    <property type="match status" value="1"/>
</dbReference>
<sequence length="452" mass="52091">MATSPIKVKSHPLHNFSLPHLKWAHKNHHPPPPPPPHHSNHHRFPLRDSPENDSANPPSFSKPPPFACSSASPQDQKSAEQRTDDGVEEEGEKQWKLRPRKLAVSFQTGKTTSYLGKCNGNEGSREEEVGPERQKRNKAVVDKKKRKIWISLTKEEIEEDVYSLTGSRPSRRPKKRPRNLQKHLDNVFPGLYLVGMSVDSYRVHFLEALDHLASIDPIELCNEAKVEHCRATRDLRNVTDVCMDESAVSSDPVIAFLLDEVVVKDWCKRTFKNILADLQVIYNFTVEQLNESLCSLLKFPVKLAGLANVLDVLESSFKGSLSAKLHDLYHLQENILKTKQHMEIITWCTRHKFLENVKSRHVNIASWRSQVRERKSAAIRRAWPDLFLYYLFDRHWTIPEDKWRDVVDDFAATCCITRHSLLESFVFYLLDDHTDEALQCEIIASRLSFSLI</sequence>
<feature type="compositionally biased region" description="Basic residues" evidence="1">
    <location>
        <begin position="169"/>
        <end position="180"/>
    </location>
</feature>
<dbReference type="PANTHER" id="PTHR47358">
    <property type="entry name" value="E3 UBIQUITIN-PROTEIN LIGASE HOS1"/>
    <property type="match status" value="1"/>
</dbReference>
<proteinExistence type="predicted"/>
<accession>A0ABD2Y1K0</accession>
<reference evidence="2 3" key="1">
    <citation type="submission" date="2024-11" db="EMBL/GenBank/DDBJ databases">
        <title>A near-complete genome assembly of Cinchona calisaya.</title>
        <authorList>
            <person name="Lian D.C."/>
            <person name="Zhao X.W."/>
            <person name="Wei L."/>
        </authorList>
    </citation>
    <scope>NUCLEOTIDE SEQUENCE [LARGE SCALE GENOMIC DNA]</scope>
    <source>
        <tissue evidence="2">Nenye</tissue>
    </source>
</reference>
<feature type="compositionally biased region" description="Basic and acidic residues" evidence="1">
    <location>
        <begin position="123"/>
        <end position="135"/>
    </location>
</feature>
<gene>
    <name evidence="2" type="ORF">ACH5RR_038738</name>
</gene>
<feature type="region of interest" description="Disordered" evidence="1">
    <location>
        <begin position="161"/>
        <end position="180"/>
    </location>
</feature>
<dbReference type="AlphaFoldDB" id="A0ABD2Y1K0"/>
<protein>
    <submittedName>
        <fullName evidence="2">Uncharacterized protein</fullName>
    </submittedName>
</protein>
<evidence type="ECO:0000313" key="3">
    <source>
        <dbReference type="Proteomes" id="UP001630127"/>
    </source>
</evidence>
<dbReference type="EMBL" id="JBJUIK010000016">
    <property type="protein sequence ID" value="KAL3499645.1"/>
    <property type="molecule type" value="Genomic_DNA"/>
</dbReference>
<feature type="region of interest" description="Disordered" evidence="1">
    <location>
        <begin position="1"/>
        <end position="135"/>
    </location>
</feature>
<evidence type="ECO:0000256" key="1">
    <source>
        <dbReference type="SAM" id="MobiDB-lite"/>
    </source>
</evidence>
<organism evidence="2 3">
    <name type="scientific">Cinchona calisaya</name>
    <dbReference type="NCBI Taxonomy" id="153742"/>
    <lineage>
        <taxon>Eukaryota</taxon>
        <taxon>Viridiplantae</taxon>
        <taxon>Streptophyta</taxon>
        <taxon>Embryophyta</taxon>
        <taxon>Tracheophyta</taxon>
        <taxon>Spermatophyta</taxon>
        <taxon>Magnoliopsida</taxon>
        <taxon>eudicotyledons</taxon>
        <taxon>Gunneridae</taxon>
        <taxon>Pentapetalae</taxon>
        <taxon>asterids</taxon>
        <taxon>lamiids</taxon>
        <taxon>Gentianales</taxon>
        <taxon>Rubiaceae</taxon>
        <taxon>Cinchonoideae</taxon>
        <taxon>Cinchoneae</taxon>
        <taxon>Cinchona</taxon>
    </lineage>
</organism>
<feature type="non-terminal residue" evidence="2">
    <location>
        <position position="452"/>
    </location>
</feature>
<feature type="compositionally biased region" description="Polar residues" evidence="1">
    <location>
        <begin position="105"/>
        <end position="114"/>
    </location>
</feature>
<keyword evidence="3" id="KW-1185">Reference proteome</keyword>
<comment type="caution">
    <text evidence="2">The sequence shown here is derived from an EMBL/GenBank/DDBJ whole genome shotgun (WGS) entry which is preliminary data.</text>
</comment>
<dbReference type="PANTHER" id="PTHR47358:SF2">
    <property type="entry name" value="E3 UBIQUITIN-PROTEIN LIGASE HOS1"/>
    <property type="match status" value="1"/>
</dbReference>